<evidence type="ECO:0000256" key="1">
    <source>
        <dbReference type="ARBA" id="ARBA00004442"/>
    </source>
</evidence>
<evidence type="ECO:0000256" key="2">
    <source>
        <dbReference type="ARBA" id="ARBA00023136"/>
    </source>
</evidence>
<gene>
    <name evidence="5" type="ORF">FYJ29_12095</name>
</gene>
<dbReference type="InterPro" id="IPR036942">
    <property type="entry name" value="Beta-barrel_TonB_sf"/>
</dbReference>
<evidence type="ECO:0000256" key="4">
    <source>
        <dbReference type="SAM" id="Coils"/>
    </source>
</evidence>
<name>A0A6L5XG71_9BACT</name>
<dbReference type="Gene3D" id="2.60.40.1120">
    <property type="entry name" value="Carboxypeptidase-like, regulatory domain"/>
    <property type="match status" value="1"/>
</dbReference>
<dbReference type="AlphaFoldDB" id="A0A6L5XG71"/>
<dbReference type="EMBL" id="VULT01000022">
    <property type="protein sequence ID" value="MSS18490.1"/>
    <property type="molecule type" value="Genomic_DNA"/>
</dbReference>
<dbReference type="SUPFAM" id="SSF56935">
    <property type="entry name" value="Porins"/>
    <property type="match status" value="1"/>
</dbReference>
<keyword evidence="5" id="KW-0675">Receptor</keyword>
<keyword evidence="2" id="KW-0472">Membrane</keyword>
<evidence type="ECO:0000256" key="3">
    <source>
        <dbReference type="ARBA" id="ARBA00023237"/>
    </source>
</evidence>
<dbReference type="GO" id="GO:0030246">
    <property type="term" value="F:carbohydrate binding"/>
    <property type="evidence" value="ECO:0007669"/>
    <property type="project" value="InterPro"/>
</dbReference>
<comment type="subcellular location">
    <subcellularLocation>
        <location evidence="1">Cell outer membrane</location>
    </subcellularLocation>
</comment>
<sequence length="945" mass="106833">MIDKQKLATNKLATNKNTTHNNIFFYMRSILFFLLTLLLSVPAMAGTGLQGVVIDARTSQPVAGATVMLDEQGLTATTGPGGDFLIEGAKAGSDRLLIMGYGYKDYAQDVVLTAGVVANLGVIKISDNAFVSRAQQSINEANHEIQLTESQLEDEEGNTQAVATLTGANDNPFYQAASFGWSIMRFRVRGYNSEYTNTYINGVNFNDAARGRFNYSMLGGLNQAFKSKSIGLGLEVNNFAFGGVGGANNINTLARDYAPGLRGSVAYTNGNYRWRGMVTYSTGLMPNGWALTLSAVGRYADEGVIPGSFYKSWGYFLSVSKDLNASHTLSLVTFGAPTRRASNSATYKEAYELAGSNLYNSNWGWQQGKKRNARTVEAFDPTVILNWLWKPKMGTTLNTGVSFHKSYYSSSALNWHNAADPRPDYYRYLPSYYTDEATHALYYNNWTMGGDSYRQINWDKLYQTNYLNTTIADQTGVENGSTYIIEKRHSNQASWTLSSNLNTRLSEQLTLQAGYDANYTRSSYYKTIDDLLGGRYWLDVDNYSERDFPGDHNTPQNDLRNPNRKVGVDDRFGYDYDINQYSSSLWVQNVWNFARWDVSYSATGSYTTYQRDGNMQNGRAPEHSYGKGAHHNFWNWGLKGSIDYKLDGHNTFVAHAYYGTKAPLSYNAYVSPRVKDDVIAHLKSERIASADVGYSWNFRTLRGVITAFYTDMQKGTERTSFYDDLNSTFMNYALTDVHKVFKGVELGLSWKMTDRVTFNAAMNLARYQYKNRPTGTRSFENGSEADITKTVYLKNFYVSGTPQECYTIGFNYAAPHMWFFEVNGSWMNRSYIELSPVRHESIDELWKIADSQEALQNKINEITRQDKLNEALVINMSIGKLIYLSRSSSLNINLNLSNLLDNKNIQTGGYQQGRFDYKNYDMSKYPNKYYYAQGFKMYLNLGVRF</sequence>
<keyword evidence="6" id="KW-1185">Reference proteome</keyword>
<dbReference type="Proteomes" id="UP000483362">
    <property type="component" value="Unassembled WGS sequence"/>
</dbReference>
<evidence type="ECO:0000313" key="6">
    <source>
        <dbReference type="Proteomes" id="UP000483362"/>
    </source>
</evidence>
<evidence type="ECO:0000313" key="5">
    <source>
        <dbReference type="EMBL" id="MSS18490.1"/>
    </source>
</evidence>
<protein>
    <submittedName>
        <fullName evidence="5">TonB-dependent receptor</fullName>
    </submittedName>
</protein>
<accession>A0A6L5XG71</accession>
<reference evidence="5 6" key="1">
    <citation type="submission" date="2019-08" db="EMBL/GenBank/DDBJ databases">
        <title>In-depth cultivation of the pig gut microbiome towards novel bacterial diversity and tailored functional studies.</title>
        <authorList>
            <person name="Wylensek D."/>
            <person name="Hitch T.C.A."/>
            <person name="Clavel T."/>
        </authorList>
    </citation>
    <scope>NUCLEOTIDE SEQUENCE [LARGE SCALE GENOMIC DNA]</scope>
    <source>
        <strain evidence="5 6">Oil-RF-744-WCA-WT-10</strain>
    </source>
</reference>
<proteinExistence type="predicted"/>
<dbReference type="InterPro" id="IPR013784">
    <property type="entry name" value="Carb-bd-like_fold"/>
</dbReference>
<dbReference type="Gene3D" id="2.40.170.20">
    <property type="entry name" value="TonB-dependent receptor, beta-barrel domain"/>
    <property type="match status" value="1"/>
</dbReference>
<keyword evidence="3" id="KW-0998">Cell outer membrane</keyword>
<keyword evidence="4" id="KW-0175">Coiled coil</keyword>
<feature type="coiled-coil region" evidence="4">
    <location>
        <begin position="131"/>
        <end position="158"/>
    </location>
</feature>
<organism evidence="5 6">
    <name type="scientific">Sodaliphilus pleomorphus</name>
    <dbReference type="NCBI Taxonomy" id="2606626"/>
    <lineage>
        <taxon>Bacteria</taxon>
        <taxon>Pseudomonadati</taxon>
        <taxon>Bacteroidota</taxon>
        <taxon>Bacteroidia</taxon>
        <taxon>Bacteroidales</taxon>
        <taxon>Muribaculaceae</taxon>
        <taxon>Sodaliphilus</taxon>
    </lineage>
</organism>
<dbReference type="Pfam" id="PF13620">
    <property type="entry name" value="CarboxypepD_reg"/>
    <property type="match status" value="1"/>
</dbReference>
<comment type="caution">
    <text evidence="5">The sequence shown here is derived from an EMBL/GenBank/DDBJ whole genome shotgun (WGS) entry which is preliminary data.</text>
</comment>
<dbReference type="SUPFAM" id="SSF49452">
    <property type="entry name" value="Starch-binding domain-like"/>
    <property type="match status" value="1"/>
</dbReference>
<dbReference type="GO" id="GO:0009279">
    <property type="term" value="C:cell outer membrane"/>
    <property type="evidence" value="ECO:0007669"/>
    <property type="project" value="UniProtKB-SubCell"/>
</dbReference>